<proteinExistence type="predicted"/>
<dbReference type="Gene3D" id="1.20.120.520">
    <property type="entry name" value="nmb1532 protein domain like"/>
    <property type="match status" value="1"/>
</dbReference>
<evidence type="ECO:0000313" key="3">
    <source>
        <dbReference type="Proteomes" id="UP000298180"/>
    </source>
</evidence>
<dbReference type="Pfam" id="PF01814">
    <property type="entry name" value="Hemerythrin"/>
    <property type="match status" value="1"/>
</dbReference>
<keyword evidence="3" id="KW-1185">Reference proteome</keyword>
<dbReference type="OrthoDB" id="5512987at2"/>
<evidence type="ECO:0000259" key="1">
    <source>
        <dbReference type="Pfam" id="PF01814"/>
    </source>
</evidence>
<dbReference type="AlphaFoldDB" id="A0A4Z0C4F2"/>
<evidence type="ECO:0000313" key="2">
    <source>
        <dbReference type="EMBL" id="TFZ06141.1"/>
    </source>
</evidence>
<feature type="domain" description="Hemerythrin-like" evidence="1">
    <location>
        <begin position="53"/>
        <end position="165"/>
    </location>
</feature>
<dbReference type="PANTHER" id="PTHR35585">
    <property type="entry name" value="HHE DOMAIN PROTEIN (AFU_ORTHOLOGUE AFUA_4G00730)"/>
    <property type="match status" value="1"/>
</dbReference>
<dbReference type="InterPro" id="IPR012312">
    <property type="entry name" value="Hemerythrin-like"/>
</dbReference>
<gene>
    <name evidence="2" type="ORF">EZ313_05720</name>
</gene>
<reference evidence="2 3" key="1">
    <citation type="submission" date="2019-03" db="EMBL/GenBank/DDBJ databases">
        <title>Ramlibacter henchirensis DSM 14656, whole genome shotgun sequence.</title>
        <authorList>
            <person name="Zhang X."/>
            <person name="Feng G."/>
            <person name="Zhu H."/>
        </authorList>
    </citation>
    <scope>NUCLEOTIDE SEQUENCE [LARGE SCALE GENOMIC DNA]</scope>
    <source>
        <strain evidence="2 3">DSM 14656</strain>
    </source>
</reference>
<dbReference type="Proteomes" id="UP000298180">
    <property type="component" value="Unassembled WGS sequence"/>
</dbReference>
<organism evidence="2 3">
    <name type="scientific">Ramlibacter henchirensis</name>
    <dbReference type="NCBI Taxonomy" id="204072"/>
    <lineage>
        <taxon>Bacteria</taxon>
        <taxon>Pseudomonadati</taxon>
        <taxon>Pseudomonadota</taxon>
        <taxon>Betaproteobacteria</taxon>
        <taxon>Burkholderiales</taxon>
        <taxon>Comamonadaceae</taxon>
        <taxon>Ramlibacter</taxon>
    </lineage>
</organism>
<dbReference type="EMBL" id="SMLM01000001">
    <property type="protein sequence ID" value="TFZ06141.1"/>
    <property type="molecule type" value="Genomic_DNA"/>
</dbReference>
<name>A0A4Z0C4F2_9BURK</name>
<dbReference type="PANTHER" id="PTHR35585:SF1">
    <property type="entry name" value="HHE DOMAIN PROTEIN (AFU_ORTHOLOGUE AFUA_4G00730)"/>
    <property type="match status" value="1"/>
</dbReference>
<sequence length="194" mass="21830">MRLTSRSWPADRRLPASAYRRLEPAALGWRRVASRRACTPASQHRRSTMAQDAIALLEADHQRVEGLFREFKSAGGDPAAKLHLAQIICMELTLHAMVEEEIFYPAFATAVGDEQLVEHARKEHQRVKELIARVPQAENLDGAIEAIWRNALEHIEEERRDIFTKAKASGMELATLGGRIQSRRAEVATTVQEA</sequence>
<comment type="caution">
    <text evidence="2">The sequence shown here is derived from an EMBL/GenBank/DDBJ whole genome shotgun (WGS) entry which is preliminary data.</text>
</comment>
<protein>
    <submittedName>
        <fullName evidence="2">Hemerythrin domain-containing protein</fullName>
    </submittedName>
</protein>
<accession>A0A4Z0C4F2</accession>